<feature type="compositionally biased region" description="Basic and acidic residues" evidence="1">
    <location>
        <begin position="106"/>
        <end position="121"/>
    </location>
</feature>
<evidence type="ECO:0000313" key="2">
    <source>
        <dbReference type="EMBL" id="CAB1458533.1"/>
    </source>
</evidence>
<dbReference type="EMBL" id="CADEAL010004392">
    <property type="protein sequence ID" value="CAB1458533.1"/>
    <property type="molecule type" value="Genomic_DNA"/>
</dbReference>
<accession>A0A9N7Z7Q7</accession>
<protein>
    <submittedName>
        <fullName evidence="2">Uncharacterized protein</fullName>
    </submittedName>
</protein>
<comment type="caution">
    <text evidence="2">The sequence shown here is derived from an EMBL/GenBank/DDBJ whole genome shotgun (WGS) entry which is preliminary data.</text>
</comment>
<reference evidence="2" key="1">
    <citation type="submission" date="2020-03" db="EMBL/GenBank/DDBJ databases">
        <authorList>
            <person name="Weist P."/>
        </authorList>
    </citation>
    <scope>NUCLEOTIDE SEQUENCE</scope>
</reference>
<name>A0A9N7Z7Q7_PLEPL</name>
<feature type="compositionally biased region" description="Basic and acidic residues" evidence="1">
    <location>
        <begin position="70"/>
        <end position="98"/>
    </location>
</feature>
<dbReference type="Proteomes" id="UP001153269">
    <property type="component" value="Unassembled WGS sequence"/>
</dbReference>
<gene>
    <name evidence="2" type="ORF">PLEPLA_LOCUS46363</name>
</gene>
<dbReference type="AlphaFoldDB" id="A0A9N7Z7Q7"/>
<feature type="region of interest" description="Disordered" evidence="1">
    <location>
        <begin position="70"/>
        <end position="136"/>
    </location>
</feature>
<sequence>MNVNDGHPSAFSGCTRRLRRSCLSDANSLVPVSSRCSVPGSDNKSSVNEALVPCGLAAHKARVRRFHKEELQPHVLLHPEKKTNIPETNADREKPFREQEEEERRDEETKRGRSITEEEWKSSVWMMMEKGKGIGE</sequence>
<organism evidence="2 3">
    <name type="scientific">Pleuronectes platessa</name>
    <name type="common">European plaice</name>
    <dbReference type="NCBI Taxonomy" id="8262"/>
    <lineage>
        <taxon>Eukaryota</taxon>
        <taxon>Metazoa</taxon>
        <taxon>Chordata</taxon>
        <taxon>Craniata</taxon>
        <taxon>Vertebrata</taxon>
        <taxon>Euteleostomi</taxon>
        <taxon>Actinopterygii</taxon>
        <taxon>Neopterygii</taxon>
        <taxon>Teleostei</taxon>
        <taxon>Neoteleostei</taxon>
        <taxon>Acanthomorphata</taxon>
        <taxon>Carangaria</taxon>
        <taxon>Pleuronectiformes</taxon>
        <taxon>Pleuronectoidei</taxon>
        <taxon>Pleuronectidae</taxon>
        <taxon>Pleuronectes</taxon>
    </lineage>
</organism>
<proteinExistence type="predicted"/>
<evidence type="ECO:0000313" key="3">
    <source>
        <dbReference type="Proteomes" id="UP001153269"/>
    </source>
</evidence>
<keyword evidence="3" id="KW-1185">Reference proteome</keyword>
<evidence type="ECO:0000256" key="1">
    <source>
        <dbReference type="SAM" id="MobiDB-lite"/>
    </source>
</evidence>